<dbReference type="Proteomes" id="UP000188354">
    <property type="component" value="Chromosome LG11"/>
</dbReference>
<dbReference type="AlphaFoldDB" id="A0A1J7H537"/>
<keyword evidence="3" id="KW-1185">Reference proteome</keyword>
<gene>
    <name evidence="2" type="ORF">TanjilG_08783</name>
</gene>
<sequence length="220" mass="24532">MEMTEMEILRKEIDSEELVLYREKLSSFPPNTDSVQELEDNDKDLIDGTGLEAMGNCLVPPEVKMVEEVYDHLNEEVFGPWMLVQRNKSKNRQQGGHLEKGGKSVGSQKVSQHIVTFKNSGPVGAKNAYSPHLVGVDFGLSGSKKEVTNGNKSEEQLGPNSLTRPASNDYDFKETNCNFSMNEMGAWARYSKSQNPTSSNSLVKVTATIILRNLFQISRL</sequence>
<protein>
    <submittedName>
        <fullName evidence="2">Uncharacterized protein</fullName>
    </submittedName>
</protein>
<reference evidence="2 3" key="1">
    <citation type="journal article" date="2017" name="Plant Biotechnol. J.">
        <title>A comprehensive draft genome sequence for lupin (Lupinus angustifolius), an emerging health food: insights into plant-microbe interactions and legume evolution.</title>
        <authorList>
            <person name="Hane J.K."/>
            <person name="Ming Y."/>
            <person name="Kamphuis L.G."/>
            <person name="Nelson M.N."/>
            <person name="Garg G."/>
            <person name="Atkins C.A."/>
            <person name="Bayer P.E."/>
            <person name="Bravo A."/>
            <person name="Bringans S."/>
            <person name="Cannon S."/>
            <person name="Edwards D."/>
            <person name="Foley R."/>
            <person name="Gao L.L."/>
            <person name="Harrison M.J."/>
            <person name="Huang W."/>
            <person name="Hurgobin B."/>
            <person name="Li S."/>
            <person name="Liu C.W."/>
            <person name="McGrath A."/>
            <person name="Morahan G."/>
            <person name="Murray J."/>
            <person name="Weller J."/>
            <person name="Jian J."/>
            <person name="Singh K.B."/>
        </authorList>
    </citation>
    <scope>NUCLEOTIDE SEQUENCE [LARGE SCALE GENOMIC DNA]</scope>
    <source>
        <strain evidence="3">cv. Tanjil</strain>
        <tissue evidence="2">Whole plant</tissue>
    </source>
</reference>
<accession>A0A1J7H537</accession>
<evidence type="ECO:0000313" key="3">
    <source>
        <dbReference type="Proteomes" id="UP000188354"/>
    </source>
</evidence>
<evidence type="ECO:0000313" key="2">
    <source>
        <dbReference type="EMBL" id="OIW01602.1"/>
    </source>
</evidence>
<feature type="region of interest" description="Disordered" evidence="1">
    <location>
        <begin position="89"/>
        <end position="109"/>
    </location>
</feature>
<dbReference type="EMBL" id="CM007371">
    <property type="protein sequence ID" value="OIW01602.1"/>
    <property type="molecule type" value="Genomic_DNA"/>
</dbReference>
<name>A0A1J7H537_LUPAN</name>
<evidence type="ECO:0000256" key="1">
    <source>
        <dbReference type="SAM" id="MobiDB-lite"/>
    </source>
</evidence>
<organism evidence="2 3">
    <name type="scientific">Lupinus angustifolius</name>
    <name type="common">Narrow-leaved blue lupine</name>
    <dbReference type="NCBI Taxonomy" id="3871"/>
    <lineage>
        <taxon>Eukaryota</taxon>
        <taxon>Viridiplantae</taxon>
        <taxon>Streptophyta</taxon>
        <taxon>Embryophyta</taxon>
        <taxon>Tracheophyta</taxon>
        <taxon>Spermatophyta</taxon>
        <taxon>Magnoliopsida</taxon>
        <taxon>eudicotyledons</taxon>
        <taxon>Gunneridae</taxon>
        <taxon>Pentapetalae</taxon>
        <taxon>rosids</taxon>
        <taxon>fabids</taxon>
        <taxon>Fabales</taxon>
        <taxon>Fabaceae</taxon>
        <taxon>Papilionoideae</taxon>
        <taxon>50 kb inversion clade</taxon>
        <taxon>genistoids sensu lato</taxon>
        <taxon>core genistoids</taxon>
        <taxon>Genisteae</taxon>
        <taxon>Lupinus</taxon>
    </lineage>
</organism>
<feature type="compositionally biased region" description="Basic and acidic residues" evidence="1">
    <location>
        <begin position="145"/>
        <end position="155"/>
    </location>
</feature>
<feature type="region of interest" description="Disordered" evidence="1">
    <location>
        <begin position="145"/>
        <end position="169"/>
    </location>
</feature>
<proteinExistence type="predicted"/>
<dbReference type="Gramene" id="OIW01602">
    <property type="protein sequence ID" value="OIW01602"/>
    <property type="gene ID" value="TanjilG_08783"/>
</dbReference>